<accession>A0ABV8KWX4</accession>
<name>A0ABV8KWX4_9ACTN</name>
<keyword evidence="2" id="KW-0472">Membrane</keyword>
<keyword evidence="2" id="KW-1133">Transmembrane helix</keyword>
<keyword evidence="2" id="KW-0812">Transmembrane</keyword>
<sequence>MSNHERADRGERSTPPPDGAGSGTTVRDAPGREPRRGRVRITLDLLRANPTGRVVLKITVAVLGALVVAVGLALIPLPGPGWLIVIAGLAIWAVEFIWARRLLEFTRRNVRGWTKWVGRQSIPVRALLGTVGLAFVAAVVWASLKYSFGIDVVQRALAYLATH</sequence>
<comment type="caution">
    <text evidence="3">The sequence shown here is derived from an EMBL/GenBank/DDBJ whole genome shotgun (WGS) entry which is preliminary data.</text>
</comment>
<feature type="transmembrane region" description="Helical" evidence="2">
    <location>
        <begin position="124"/>
        <end position="144"/>
    </location>
</feature>
<feature type="transmembrane region" description="Helical" evidence="2">
    <location>
        <begin position="81"/>
        <end position="103"/>
    </location>
</feature>
<dbReference type="InterPro" id="IPR013434">
    <property type="entry name" value="CHP02611"/>
</dbReference>
<dbReference type="EMBL" id="JBHSBN010000040">
    <property type="protein sequence ID" value="MFC4110387.1"/>
    <property type="molecule type" value="Genomic_DNA"/>
</dbReference>
<evidence type="ECO:0000313" key="4">
    <source>
        <dbReference type="Proteomes" id="UP001595868"/>
    </source>
</evidence>
<keyword evidence="4" id="KW-1185">Reference proteome</keyword>
<dbReference type="NCBIfam" id="TIGR02611">
    <property type="entry name" value="TIGR02611 family protein"/>
    <property type="match status" value="1"/>
</dbReference>
<dbReference type="Proteomes" id="UP001595868">
    <property type="component" value="Unassembled WGS sequence"/>
</dbReference>
<reference evidence="4" key="1">
    <citation type="journal article" date="2019" name="Int. J. Syst. Evol. Microbiol.">
        <title>The Global Catalogue of Microorganisms (GCM) 10K type strain sequencing project: providing services to taxonomists for standard genome sequencing and annotation.</title>
        <authorList>
            <consortium name="The Broad Institute Genomics Platform"/>
            <consortium name="The Broad Institute Genome Sequencing Center for Infectious Disease"/>
            <person name="Wu L."/>
            <person name="Ma J."/>
        </authorList>
    </citation>
    <scope>NUCLEOTIDE SEQUENCE [LARGE SCALE GENOMIC DNA]</scope>
    <source>
        <strain evidence="4">2902at01</strain>
    </source>
</reference>
<evidence type="ECO:0000256" key="1">
    <source>
        <dbReference type="SAM" id="MobiDB-lite"/>
    </source>
</evidence>
<feature type="region of interest" description="Disordered" evidence="1">
    <location>
        <begin position="1"/>
        <end position="33"/>
    </location>
</feature>
<dbReference type="RefSeq" id="WP_377552747.1">
    <property type="nucleotide sequence ID" value="NZ_JBHSBN010000040.1"/>
</dbReference>
<gene>
    <name evidence="3" type="ORF">ACFOX0_31270</name>
</gene>
<dbReference type="Pfam" id="PF09656">
    <property type="entry name" value="PGPGW"/>
    <property type="match status" value="1"/>
</dbReference>
<evidence type="ECO:0000256" key="2">
    <source>
        <dbReference type="SAM" id="Phobius"/>
    </source>
</evidence>
<proteinExistence type="predicted"/>
<dbReference type="InterPro" id="IPR019099">
    <property type="entry name" value="Uncharacterised_PGPGW_TM"/>
</dbReference>
<organism evidence="3 4">
    <name type="scientific">Micromonospora zhanjiangensis</name>
    <dbReference type="NCBI Taxonomy" id="1522057"/>
    <lineage>
        <taxon>Bacteria</taxon>
        <taxon>Bacillati</taxon>
        <taxon>Actinomycetota</taxon>
        <taxon>Actinomycetes</taxon>
        <taxon>Micromonosporales</taxon>
        <taxon>Micromonosporaceae</taxon>
        <taxon>Micromonospora</taxon>
    </lineage>
</organism>
<protein>
    <submittedName>
        <fullName evidence="3">TIGR02611 family protein</fullName>
    </submittedName>
</protein>
<feature type="transmembrane region" description="Helical" evidence="2">
    <location>
        <begin position="54"/>
        <end position="75"/>
    </location>
</feature>
<evidence type="ECO:0000313" key="3">
    <source>
        <dbReference type="EMBL" id="MFC4110387.1"/>
    </source>
</evidence>
<feature type="compositionally biased region" description="Basic and acidic residues" evidence="1">
    <location>
        <begin position="1"/>
        <end position="12"/>
    </location>
</feature>